<evidence type="ECO:0000313" key="3">
    <source>
        <dbReference type="EMBL" id="ADE53455.1"/>
    </source>
</evidence>
<gene>
    <name evidence="3" type="ordered locus">Caka_0430</name>
</gene>
<dbReference type="Gene3D" id="3.40.720.10">
    <property type="entry name" value="Alkaline Phosphatase, subunit A"/>
    <property type="match status" value="1"/>
</dbReference>
<dbReference type="InterPro" id="IPR052701">
    <property type="entry name" value="GAG_Ulvan_Degrading_Sulfatases"/>
</dbReference>
<dbReference type="PANTHER" id="PTHR43751:SF1">
    <property type="entry name" value="SULFATASE ATSG-RELATED"/>
    <property type="match status" value="1"/>
</dbReference>
<feature type="chain" id="PRO_5003071603" evidence="1">
    <location>
        <begin position="18"/>
        <end position="491"/>
    </location>
</feature>
<dbReference type="Pfam" id="PF00884">
    <property type="entry name" value="Sulfatase"/>
    <property type="match status" value="1"/>
</dbReference>
<sequence>MKVTSLLIILFTSALNAGRPNLLFVCSDDVSHASSYGYAFLSTPHFDSLAAEGLRFTRMYTPSSKCAPSRAVILTGRNPWQLEGAANHKPVWPLKYRSFVEVLEEHGYFAGFTGKGWNPGVHPQGRQLTGRQYNQIKMAELPTRSIYAADYTANFKAFMRDKPKGQPFFFWYGPKEAHRGFEYQSGVKAGKSFEDLDFLPSFWGESDGVKHDILDYALEVEYADWHLGQILSHLEERGELDNTLIIATSDNGMAFPRYKGHPHEFATRLPFVVKWPGKIQNPGRVCEDFASFIDIAPTFLEAAGIAERDSGMPAIQGKSLFDFFEGKVDGRESVFTGRERNDMARPNGWGYPVRSYHKGKYVYMHNFEPDRWPSGTPESGWRDTDWSPTKAQIVYRERDQLSYELCFGKRPQEELYDITKDPECLHNLAGNPEYASLKEQMKYALFVELRAQGDVRAGAAGTVYDEYRPERIPEYDDLVRKQAAADAKAGR</sequence>
<dbReference type="RefSeq" id="WP_013042180.1">
    <property type="nucleotide sequence ID" value="NC_014008.1"/>
</dbReference>
<name>D5EN20_CORAD</name>
<protein>
    <submittedName>
        <fullName evidence="3">Sulfatase</fullName>
    </submittedName>
</protein>
<feature type="signal peptide" evidence="1">
    <location>
        <begin position="1"/>
        <end position="17"/>
    </location>
</feature>
<dbReference type="AlphaFoldDB" id="D5EN20"/>
<accession>D5EN20</accession>
<reference evidence="3 4" key="1">
    <citation type="journal article" date="2010" name="Stand. Genomic Sci.">
        <title>Complete genome sequence of Coraliomargarita akajimensis type strain (04OKA010-24).</title>
        <authorList>
            <person name="Mavromatis K."/>
            <person name="Abt B."/>
            <person name="Brambilla E."/>
            <person name="Lapidus A."/>
            <person name="Copeland A."/>
            <person name="Deshpande S."/>
            <person name="Nolan M."/>
            <person name="Lucas S."/>
            <person name="Tice H."/>
            <person name="Cheng J.F."/>
            <person name="Han C."/>
            <person name="Detter J.C."/>
            <person name="Woyke T."/>
            <person name="Goodwin L."/>
            <person name="Pitluck S."/>
            <person name="Held B."/>
            <person name="Brettin T."/>
            <person name="Tapia R."/>
            <person name="Ivanova N."/>
            <person name="Mikhailova N."/>
            <person name="Pati A."/>
            <person name="Liolios K."/>
            <person name="Chen A."/>
            <person name="Palaniappan K."/>
            <person name="Land M."/>
            <person name="Hauser L."/>
            <person name="Chang Y.J."/>
            <person name="Jeffries C.D."/>
            <person name="Rohde M."/>
            <person name="Goker M."/>
            <person name="Bristow J."/>
            <person name="Eisen J.A."/>
            <person name="Markowitz V."/>
            <person name="Hugenholtz P."/>
            <person name="Klenk H.P."/>
            <person name="Kyrpides N.C."/>
        </authorList>
    </citation>
    <scope>NUCLEOTIDE SEQUENCE [LARGE SCALE GENOMIC DNA]</scope>
    <source>
        <strain evidence="4">DSM 45221 / IAM 15411 / JCM 23193 / KCTC 12865</strain>
    </source>
</reference>
<dbReference type="CDD" id="cd16027">
    <property type="entry name" value="SGSH"/>
    <property type="match status" value="1"/>
</dbReference>
<dbReference type="KEGG" id="caa:Caka_0430"/>
<dbReference type="OrthoDB" id="9762324at2"/>
<dbReference type="EMBL" id="CP001998">
    <property type="protein sequence ID" value="ADE53455.1"/>
    <property type="molecule type" value="Genomic_DNA"/>
</dbReference>
<organism evidence="3 4">
    <name type="scientific">Coraliomargarita akajimensis (strain DSM 45221 / IAM 15411 / JCM 23193 / KCTC 12865 / 04OKA010-24)</name>
    <dbReference type="NCBI Taxonomy" id="583355"/>
    <lineage>
        <taxon>Bacteria</taxon>
        <taxon>Pseudomonadati</taxon>
        <taxon>Verrucomicrobiota</taxon>
        <taxon>Opitutia</taxon>
        <taxon>Puniceicoccales</taxon>
        <taxon>Coraliomargaritaceae</taxon>
        <taxon>Coraliomargarita</taxon>
    </lineage>
</organism>
<evidence type="ECO:0000313" key="4">
    <source>
        <dbReference type="Proteomes" id="UP000000925"/>
    </source>
</evidence>
<dbReference type="eggNOG" id="COG3119">
    <property type="taxonomic scope" value="Bacteria"/>
</dbReference>
<dbReference type="STRING" id="583355.Caka_0430"/>
<dbReference type="InterPro" id="IPR000917">
    <property type="entry name" value="Sulfatase_N"/>
</dbReference>
<evidence type="ECO:0000259" key="2">
    <source>
        <dbReference type="Pfam" id="PF00884"/>
    </source>
</evidence>
<dbReference type="InterPro" id="IPR017850">
    <property type="entry name" value="Alkaline_phosphatase_core_sf"/>
</dbReference>
<keyword evidence="4" id="KW-1185">Reference proteome</keyword>
<feature type="domain" description="Sulfatase N-terminal" evidence="2">
    <location>
        <begin position="20"/>
        <end position="305"/>
    </location>
</feature>
<dbReference type="SUPFAM" id="SSF53649">
    <property type="entry name" value="Alkaline phosphatase-like"/>
    <property type="match status" value="1"/>
</dbReference>
<proteinExistence type="predicted"/>
<evidence type="ECO:0000256" key="1">
    <source>
        <dbReference type="SAM" id="SignalP"/>
    </source>
</evidence>
<dbReference type="Proteomes" id="UP000000925">
    <property type="component" value="Chromosome"/>
</dbReference>
<dbReference type="HOGENOM" id="CLU_006332_9_3_0"/>
<dbReference type="PANTHER" id="PTHR43751">
    <property type="entry name" value="SULFATASE"/>
    <property type="match status" value="1"/>
</dbReference>
<keyword evidence="1" id="KW-0732">Signal</keyword>